<proteinExistence type="predicted"/>
<dbReference type="InterPro" id="IPR012675">
    <property type="entry name" value="Beta-grasp_dom_sf"/>
</dbReference>
<dbReference type="AlphaFoldDB" id="S7W6B1"/>
<keyword evidence="1" id="KW-0547">Nucleotide-binding</keyword>
<dbReference type="PRINTS" id="PR00326">
    <property type="entry name" value="GTP1OBG"/>
</dbReference>
<gene>
    <name evidence="4" type="ORF">SLOPH_270</name>
</gene>
<evidence type="ECO:0000259" key="3">
    <source>
        <dbReference type="PROSITE" id="PS51710"/>
    </source>
</evidence>
<dbReference type="InterPro" id="IPR006073">
    <property type="entry name" value="GTP-bd"/>
</dbReference>
<dbReference type="Proteomes" id="UP000014978">
    <property type="component" value="Unassembled WGS sequence"/>
</dbReference>
<dbReference type="VEuPathDB" id="MicrosporidiaDB:SLOPH_270"/>
<dbReference type="InParanoid" id="S7W6B1"/>
<dbReference type="PANTHER" id="PTHR43127">
    <property type="entry name" value="DEVELOPMENTALLY-REGULATED GTP-BINDING PROTEIN 2"/>
    <property type="match status" value="1"/>
</dbReference>
<dbReference type="CDD" id="cd01896">
    <property type="entry name" value="DRG"/>
    <property type="match status" value="1"/>
</dbReference>
<dbReference type="STRING" id="1358809.S7W6B1"/>
<comment type="caution">
    <text evidence="4">The sequence shown here is derived from an EMBL/GenBank/DDBJ whole genome shotgun (WGS) entry which is preliminary data.</text>
</comment>
<dbReference type="FunFam" id="3.10.20.30:FF:000003">
    <property type="entry name" value="Developmentally-regulated GTP-binding protein 1"/>
    <property type="match status" value="1"/>
</dbReference>
<organism evidence="4 5">
    <name type="scientific">Spraguea lophii (strain 42_110)</name>
    <name type="common">Microsporidian parasite</name>
    <dbReference type="NCBI Taxonomy" id="1358809"/>
    <lineage>
        <taxon>Eukaryota</taxon>
        <taxon>Fungi</taxon>
        <taxon>Fungi incertae sedis</taxon>
        <taxon>Microsporidia</taxon>
        <taxon>Spragueidae</taxon>
        <taxon>Spraguea</taxon>
    </lineage>
</organism>
<protein>
    <submittedName>
        <fullName evidence="4">Developmentally regulated GTP-binding protein</fullName>
    </submittedName>
</protein>
<reference evidence="5" key="1">
    <citation type="journal article" date="2013" name="PLoS Genet.">
        <title>The genome of Spraguea lophii and the basis of host-microsporidian interactions.</title>
        <authorList>
            <person name="Campbell S.E."/>
            <person name="Williams T.A."/>
            <person name="Yousuf A."/>
            <person name="Soanes D.M."/>
            <person name="Paszkiewicz K.H."/>
            <person name="Williams B.A.P."/>
        </authorList>
    </citation>
    <scope>NUCLEOTIDE SEQUENCE [LARGE SCALE GENOMIC DNA]</scope>
    <source>
        <strain evidence="5">42_110</strain>
    </source>
</reference>
<dbReference type="PROSITE" id="PS51710">
    <property type="entry name" value="G_OBG"/>
    <property type="match status" value="1"/>
</dbReference>
<dbReference type="PROSITE" id="PS00905">
    <property type="entry name" value="GTP1_OBG"/>
    <property type="match status" value="1"/>
</dbReference>
<dbReference type="NCBIfam" id="TIGR00231">
    <property type="entry name" value="small_GTP"/>
    <property type="match status" value="1"/>
</dbReference>
<evidence type="ECO:0000256" key="2">
    <source>
        <dbReference type="ARBA" id="ARBA00023134"/>
    </source>
</evidence>
<dbReference type="Pfam" id="PF16897">
    <property type="entry name" value="MMR_HSR1_Xtn"/>
    <property type="match status" value="1"/>
</dbReference>
<dbReference type="HOGENOM" id="CLU_044997_0_0_1"/>
<dbReference type="GO" id="GO:0005525">
    <property type="term" value="F:GTP binding"/>
    <property type="evidence" value="ECO:0007669"/>
    <property type="project" value="UniProtKB-KW"/>
</dbReference>
<sequence>MGLPERIAEIELELARTQKNKATEHHIGSLKARLAKLKLEQSNNTSSTGQKHATFEVKKSGDARISLIGFPSVGKSTLLTKLTNSDSAIAAHEFTTLTCIPGKLEYNDTTIQILDLPGIIPGASKGRGRGRQVIGVARTSDMILIVLDPRKKEQKRLLLEELEAMDIRINKKKKNISLIPTKSGGISIIRAYDKNINERNANNDIGILTDTTITMILKEYKMNNCILTLKELISTDDLIDHITNRAVYIKALFVYNKIDTLDIETIDKLSLNDHSVVISSNNDWNLDELLYEVWNGLKLTRIYTKKKGDFPDLDKPVVLKNNSGKCRVEDLCVNLHKDFVVNFKYAMVWGNSVKYNPQKVGLNHILEDEDVVQIYV</sequence>
<name>S7W6B1_SPRLO</name>
<dbReference type="GO" id="GO:0003924">
    <property type="term" value="F:GTPase activity"/>
    <property type="evidence" value="ECO:0007669"/>
    <property type="project" value="InterPro"/>
</dbReference>
<dbReference type="InterPro" id="IPR031167">
    <property type="entry name" value="G_OBG"/>
</dbReference>
<dbReference type="Pfam" id="PF01926">
    <property type="entry name" value="MMR_HSR1"/>
    <property type="match status" value="1"/>
</dbReference>
<dbReference type="InterPro" id="IPR027417">
    <property type="entry name" value="P-loop_NTPase"/>
</dbReference>
<dbReference type="InterPro" id="IPR012676">
    <property type="entry name" value="TGS-like"/>
</dbReference>
<feature type="domain" description="OBG-type G" evidence="3">
    <location>
        <begin position="63"/>
        <end position="298"/>
    </location>
</feature>
<keyword evidence="5" id="KW-1185">Reference proteome</keyword>
<dbReference type="GO" id="GO:1903833">
    <property type="term" value="P:positive regulation of cellular response to amino acid starvation"/>
    <property type="evidence" value="ECO:0007669"/>
    <property type="project" value="UniProtKB-ARBA"/>
</dbReference>
<dbReference type="InterPro" id="IPR005225">
    <property type="entry name" value="Small_GTP-bd"/>
</dbReference>
<dbReference type="InterPro" id="IPR006074">
    <property type="entry name" value="GTP1-OBG_CS"/>
</dbReference>
<dbReference type="Pfam" id="PF02824">
    <property type="entry name" value="TGS"/>
    <property type="match status" value="1"/>
</dbReference>
<evidence type="ECO:0000256" key="1">
    <source>
        <dbReference type="ARBA" id="ARBA00022741"/>
    </source>
</evidence>
<dbReference type="InterPro" id="IPR004095">
    <property type="entry name" value="TGS"/>
</dbReference>
<dbReference type="OrthoDB" id="603at2759"/>
<dbReference type="EMBL" id="ATCN01000849">
    <property type="protein sequence ID" value="EPR78350.1"/>
    <property type="molecule type" value="Genomic_DNA"/>
</dbReference>
<keyword evidence="2" id="KW-0342">GTP-binding</keyword>
<dbReference type="Gene3D" id="6.10.140.1070">
    <property type="match status" value="2"/>
</dbReference>
<dbReference type="InterPro" id="IPR031662">
    <property type="entry name" value="GTP-binding_2"/>
</dbReference>
<evidence type="ECO:0000313" key="5">
    <source>
        <dbReference type="Proteomes" id="UP000014978"/>
    </source>
</evidence>
<dbReference type="InterPro" id="IPR045001">
    <property type="entry name" value="DRG"/>
</dbReference>
<dbReference type="SUPFAM" id="SSF52540">
    <property type="entry name" value="P-loop containing nucleoside triphosphate hydrolases"/>
    <property type="match status" value="1"/>
</dbReference>
<accession>S7W6B1</accession>
<evidence type="ECO:0000313" key="4">
    <source>
        <dbReference type="EMBL" id="EPR78350.1"/>
    </source>
</evidence>
<dbReference type="Gene3D" id="3.10.20.30">
    <property type="match status" value="1"/>
</dbReference>
<dbReference type="SUPFAM" id="SSF81271">
    <property type="entry name" value="TGS-like"/>
    <property type="match status" value="1"/>
</dbReference>